<feature type="domain" description="GH16" evidence="11">
    <location>
        <begin position="18"/>
        <end position="217"/>
    </location>
</feature>
<comment type="similarity">
    <text evidence="10">Belongs to the glycosyl hydrolase 16 family.</text>
</comment>
<keyword evidence="7 10" id="KW-0326">Glycosidase</keyword>
<organism evidence="12 13">
    <name type="scientific">Gossypium davidsonii</name>
    <name type="common">Davidson's cotton</name>
    <name type="synonym">Gossypium klotzschianum subsp. davidsonii</name>
    <dbReference type="NCBI Taxonomy" id="34287"/>
    <lineage>
        <taxon>Eukaryota</taxon>
        <taxon>Viridiplantae</taxon>
        <taxon>Streptophyta</taxon>
        <taxon>Embryophyta</taxon>
        <taxon>Tracheophyta</taxon>
        <taxon>Spermatophyta</taxon>
        <taxon>Magnoliopsida</taxon>
        <taxon>eudicotyledons</taxon>
        <taxon>Gunneridae</taxon>
        <taxon>Pentapetalae</taxon>
        <taxon>rosids</taxon>
        <taxon>malvids</taxon>
        <taxon>Malvales</taxon>
        <taxon>Malvaceae</taxon>
        <taxon>Malvoideae</taxon>
        <taxon>Gossypium</taxon>
    </lineage>
</organism>
<feature type="active site" description="Proton donor" evidence="9">
    <location>
        <position position="112"/>
    </location>
</feature>
<feature type="active site" description="Nucleophile" evidence="9">
    <location>
        <position position="108"/>
    </location>
</feature>
<dbReference type="EMBL" id="JABFAC010000003">
    <property type="protein sequence ID" value="MBA0609485.1"/>
    <property type="molecule type" value="Genomic_DNA"/>
</dbReference>
<keyword evidence="10" id="KW-0732">Signal</keyword>
<dbReference type="SUPFAM" id="SSF49899">
    <property type="entry name" value="Concanavalin A-like lectins/glucanases"/>
    <property type="match status" value="1"/>
</dbReference>
<dbReference type="GO" id="GO:0048046">
    <property type="term" value="C:apoplast"/>
    <property type="evidence" value="ECO:0007669"/>
    <property type="project" value="UniProtKB-SubCell"/>
</dbReference>
<keyword evidence="4 10" id="KW-0808">Transferase</keyword>
<dbReference type="PIRSF" id="PIRSF005604">
    <property type="entry name" value="XET"/>
    <property type="match status" value="1"/>
</dbReference>
<keyword evidence="2 10" id="KW-0052">Apoplast</keyword>
<sequence length="280" mass="31395">MAPIFSSFLALTLIIPLSNAQGPPSPGFSPSSRVSTVAFNTGFRNLWGPQHQKLDQGSLTIWLDKSSGSGFKSLRPYQSGYFGAAMKLQPGYTAGLSNNEEHPGDHDEIDIEFLGTTPDKPYTLQTNVYIRGSGDGNIIGREMKFHLWFDPTKDYHNYAILFFVDDVPIRRYPRKSDATFPTRPMWVYGSIWDASSWATENGRYKADYNYQPFVGRYTNFKVSGCTANSPASCRPPSASPSGSSSLSREQALALNWVKKNYLVYDYCHDPKRDHTQIPEC</sequence>
<dbReference type="EC" id="2.4.1.207" evidence="10"/>
<comment type="caution">
    <text evidence="12">The sequence shown here is derived from an EMBL/GenBank/DDBJ whole genome shotgun (WGS) entry which is preliminary data.</text>
</comment>
<evidence type="ECO:0000256" key="9">
    <source>
        <dbReference type="PIRSR" id="PIRSR005604-1"/>
    </source>
</evidence>
<evidence type="ECO:0000259" key="11">
    <source>
        <dbReference type="PROSITE" id="PS51762"/>
    </source>
</evidence>
<evidence type="ECO:0000256" key="4">
    <source>
        <dbReference type="ARBA" id="ARBA00022679"/>
    </source>
</evidence>
<protein>
    <recommendedName>
        <fullName evidence="10">Xyloglucan endotransglucosylase/hydrolase</fullName>
        <ecNumber evidence="10">2.4.1.207</ecNumber>
    </recommendedName>
</protein>
<dbReference type="GO" id="GO:0042546">
    <property type="term" value="P:cell wall biogenesis"/>
    <property type="evidence" value="ECO:0007669"/>
    <property type="project" value="InterPro"/>
</dbReference>
<evidence type="ECO:0000256" key="10">
    <source>
        <dbReference type="RuleBase" id="RU361120"/>
    </source>
</evidence>
<proteinExistence type="inferred from homology"/>
<evidence type="ECO:0000256" key="7">
    <source>
        <dbReference type="ARBA" id="ARBA00023295"/>
    </source>
</evidence>
<comment type="function">
    <text evidence="10">Catalyzes xyloglucan endohydrolysis (XEH) and/or endotransglycosylation (XET). Cleaves and religates xyloglucan polymers, an essential constituent of the primary cell wall, and thereby participates in cell wall construction of growing tissues.</text>
</comment>
<evidence type="ECO:0000256" key="6">
    <source>
        <dbReference type="ARBA" id="ARBA00023157"/>
    </source>
</evidence>
<evidence type="ECO:0000313" key="12">
    <source>
        <dbReference type="EMBL" id="MBA0609485.1"/>
    </source>
</evidence>
<keyword evidence="1 10" id="KW-0134">Cell wall</keyword>
<dbReference type="GO" id="GO:0004553">
    <property type="term" value="F:hydrolase activity, hydrolyzing O-glycosyl compounds"/>
    <property type="evidence" value="ECO:0007669"/>
    <property type="project" value="InterPro"/>
</dbReference>
<keyword evidence="13" id="KW-1185">Reference proteome</keyword>
<dbReference type="GO" id="GO:0010411">
    <property type="term" value="P:xyloglucan metabolic process"/>
    <property type="evidence" value="ECO:0007669"/>
    <property type="project" value="InterPro"/>
</dbReference>
<dbReference type="GO" id="GO:0071555">
    <property type="term" value="P:cell wall organization"/>
    <property type="evidence" value="ECO:0007669"/>
    <property type="project" value="UniProtKB-KW"/>
</dbReference>
<evidence type="ECO:0000256" key="2">
    <source>
        <dbReference type="ARBA" id="ARBA00022523"/>
    </source>
</evidence>
<accession>A0A7J8R6Z0</accession>
<dbReference type="AlphaFoldDB" id="A0A7J8R6Z0"/>
<dbReference type="Proteomes" id="UP000593561">
    <property type="component" value="Unassembled WGS sequence"/>
</dbReference>
<keyword evidence="5 10" id="KW-0378">Hydrolase</keyword>
<dbReference type="PANTHER" id="PTHR31062">
    <property type="entry name" value="XYLOGLUCAN ENDOTRANSGLUCOSYLASE/HYDROLASE PROTEIN 8-RELATED"/>
    <property type="match status" value="1"/>
</dbReference>
<feature type="signal peptide" evidence="10">
    <location>
        <begin position="1"/>
        <end position="20"/>
    </location>
</feature>
<dbReference type="GO" id="GO:0016762">
    <property type="term" value="F:xyloglucan:xyloglucosyl transferase activity"/>
    <property type="evidence" value="ECO:0007669"/>
    <property type="project" value="UniProtKB-EC"/>
</dbReference>
<dbReference type="InterPro" id="IPR016455">
    <property type="entry name" value="XTH"/>
</dbReference>
<evidence type="ECO:0000313" key="13">
    <source>
        <dbReference type="Proteomes" id="UP000593561"/>
    </source>
</evidence>
<keyword evidence="3 10" id="KW-0964">Secreted</keyword>
<comment type="subcellular location">
    <subcellularLocation>
        <location evidence="10">Secreted</location>
        <location evidence="10">Cell wall</location>
    </subcellularLocation>
    <subcellularLocation>
        <location evidence="10">Secreted</location>
        <location evidence="10">Extracellular space</location>
        <location evidence="10">Apoplast</location>
    </subcellularLocation>
</comment>
<evidence type="ECO:0000256" key="5">
    <source>
        <dbReference type="ARBA" id="ARBA00022801"/>
    </source>
</evidence>
<dbReference type="Pfam" id="PF00722">
    <property type="entry name" value="Glyco_hydro_16"/>
    <property type="match status" value="1"/>
</dbReference>
<keyword evidence="6" id="KW-1015">Disulfide bond</keyword>
<dbReference type="Pfam" id="PF06955">
    <property type="entry name" value="XET_C"/>
    <property type="match status" value="1"/>
</dbReference>
<gene>
    <name evidence="12" type="ORF">Godav_021526</name>
</gene>
<dbReference type="InterPro" id="IPR013320">
    <property type="entry name" value="ConA-like_dom_sf"/>
</dbReference>
<evidence type="ECO:0000256" key="8">
    <source>
        <dbReference type="ARBA" id="ARBA00023316"/>
    </source>
</evidence>
<dbReference type="InterPro" id="IPR044791">
    <property type="entry name" value="Beta-glucanase/XTH"/>
</dbReference>
<dbReference type="InterPro" id="IPR010713">
    <property type="entry name" value="XET_C"/>
</dbReference>
<dbReference type="Gene3D" id="2.60.120.200">
    <property type="match status" value="1"/>
</dbReference>
<evidence type="ECO:0000256" key="1">
    <source>
        <dbReference type="ARBA" id="ARBA00022512"/>
    </source>
</evidence>
<keyword evidence="8 10" id="KW-0961">Cell wall biogenesis/degradation</keyword>
<name>A0A7J8R6Z0_GOSDV</name>
<reference evidence="12 13" key="1">
    <citation type="journal article" date="2019" name="Genome Biol. Evol.">
        <title>Insights into the evolution of the New World diploid cottons (Gossypium, subgenus Houzingenia) based on genome sequencing.</title>
        <authorList>
            <person name="Grover C.E."/>
            <person name="Arick M.A. 2nd"/>
            <person name="Thrash A."/>
            <person name="Conover J.L."/>
            <person name="Sanders W.S."/>
            <person name="Peterson D.G."/>
            <person name="Frelichowski J.E."/>
            <person name="Scheffler J.A."/>
            <person name="Scheffler B.E."/>
            <person name="Wendel J.F."/>
        </authorList>
    </citation>
    <scope>NUCLEOTIDE SEQUENCE [LARGE SCALE GENOMIC DNA]</scope>
    <source>
        <strain evidence="12">27</strain>
        <tissue evidence="12">Leaf</tissue>
    </source>
</reference>
<feature type="chain" id="PRO_5029937018" description="Xyloglucan endotransglucosylase/hydrolase" evidence="10">
    <location>
        <begin position="21"/>
        <end position="280"/>
    </location>
</feature>
<dbReference type="InterPro" id="IPR000757">
    <property type="entry name" value="Beta-glucanase-like"/>
</dbReference>
<evidence type="ECO:0000256" key="3">
    <source>
        <dbReference type="ARBA" id="ARBA00022525"/>
    </source>
</evidence>
<dbReference type="PROSITE" id="PS51762">
    <property type="entry name" value="GH16_2"/>
    <property type="match status" value="1"/>
</dbReference>
<comment type="PTM">
    <text evidence="10">Contains at least one intrachain disulfide bond essential for its enzymatic activity.</text>
</comment>